<dbReference type="Proteomes" id="UP000078348">
    <property type="component" value="Unassembled WGS sequence"/>
</dbReference>
<dbReference type="PANTHER" id="PTHR13452:SF10">
    <property type="entry name" value="THUMP DOMAIN-CONTAINING PROTEIN 1"/>
    <property type="match status" value="1"/>
</dbReference>
<dbReference type="PANTHER" id="PTHR13452">
    <property type="entry name" value="THUMP DOMAIN CONTAINING PROTEIN 1-RELATED"/>
    <property type="match status" value="1"/>
</dbReference>
<evidence type="ECO:0000256" key="4">
    <source>
        <dbReference type="PROSITE-ProRule" id="PRU00322"/>
    </source>
</evidence>
<dbReference type="InterPro" id="IPR040183">
    <property type="entry name" value="THUMPD1-like"/>
</dbReference>
<evidence type="ECO:0000256" key="2">
    <source>
        <dbReference type="ARBA" id="ARBA00022771"/>
    </source>
</evidence>
<dbReference type="PROSITE" id="PS01358">
    <property type="entry name" value="ZF_RANBP2_1"/>
    <property type="match status" value="1"/>
</dbReference>
<dbReference type="AlphaFoldDB" id="A0A196SIU2"/>
<evidence type="ECO:0000313" key="7">
    <source>
        <dbReference type="Proteomes" id="UP000078348"/>
    </source>
</evidence>
<feature type="domain" description="RanBP2-type" evidence="5">
    <location>
        <begin position="151"/>
        <end position="180"/>
    </location>
</feature>
<dbReference type="Pfam" id="PF02926">
    <property type="entry name" value="THUMP"/>
    <property type="match status" value="1"/>
</dbReference>
<evidence type="ECO:0000313" key="6">
    <source>
        <dbReference type="EMBL" id="OAO16231.1"/>
    </source>
</evidence>
<proteinExistence type="predicted"/>
<dbReference type="Gene3D" id="3.30.2300.10">
    <property type="entry name" value="THUMP superfamily"/>
    <property type="match status" value="1"/>
</dbReference>
<comment type="caution">
    <text evidence="6">The sequence shown here is derived from an EMBL/GenBank/DDBJ whole genome shotgun (WGS) entry which is preliminary data.</text>
</comment>
<dbReference type="SUPFAM" id="SSF143437">
    <property type="entry name" value="THUMP domain-like"/>
    <property type="match status" value="1"/>
</dbReference>
<dbReference type="EMBL" id="LXWW01000093">
    <property type="protein sequence ID" value="OAO16231.1"/>
    <property type="molecule type" value="Genomic_DNA"/>
</dbReference>
<keyword evidence="3" id="KW-0862">Zinc</keyword>
<sequence>MISPTLFVKHLFKEMKSTGVVSSRFIARIFPIEYTCYAHVEEVLDILKKAIPEVFTEERKGSTWFCQIKRRNNDVFDKDALIQGIAPLIDGERFPVCLRDGDICVHVDVDKGVCGVSIITDWKELNGLSLRTALEEKKEKKEKKEDNVNALDKDWKCGSCGAPNFKQNDVCWKCQYNRTSK</sequence>
<keyword evidence="7" id="KW-1185">Reference proteome</keyword>
<dbReference type="GO" id="GO:0008270">
    <property type="term" value="F:zinc ion binding"/>
    <property type="evidence" value="ECO:0007669"/>
    <property type="project" value="UniProtKB-KW"/>
</dbReference>
<dbReference type="STRING" id="478820.A0A196SIU2"/>
<name>A0A196SIU2_BLAHN</name>
<dbReference type="CDD" id="cd11717">
    <property type="entry name" value="THUMP_THUMPD1_like"/>
    <property type="match status" value="1"/>
</dbReference>
<evidence type="ECO:0000256" key="1">
    <source>
        <dbReference type="ARBA" id="ARBA00022723"/>
    </source>
</evidence>
<dbReference type="PROSITE" id="PS50199">
    <property type="entry name" value="ZF_RANBP2_2"/>
    <property type="match status" value="1"/>
</dbReference>
<organism evidence="6 7">
    <name type="scientific">Blastocystis sp. subtype 1 (strain ATCC 50177 / NandII)</name>
    <dbReference type="NCBI Taxonomy" id="478820"/>
    <lineage>
        <taxon>Eukaryota</taxon>
        <taxon>Sar</taxon>
        <taxon>Stramenopiles</taxon>
        <taxon>Bigyra</taxon>
        <taxon>Opalozoa</taxon>
        <taxon>Opalinata</taxon>
        <taxon>Blastocystidae</taxon>
        <taxon>Blastocystis</taxon>
    </lineage>
</organism>
<dbReference type="InterPro" id="IPR004114">
    <property type="entry name" value="THUMP_dom"/>
</dbReference>
<evidence type="ECO:0000256" key="3">
    <source>
        <dbReference type="ARBA" id="ARBA00022833"/>
    </source>
</evidence>
<gene>
    <name evidence="6" type="ORF">AV274_2056</name>
</gene>
<accession>A0A196SIU2</accession>
<reference evidence="6 7" key="1">
    <citation type="submission" date="2016-05" db="EMBL/GenBank/DDBJ databases">
        <title>Nuclear genome of Blastocystis sp. subtype 1 NandII.</title>
        <authorList>
            <person name="Gentekaki E."/>
            <person name="Curtis B."/>
            <person name="Stairs C."/>
            <person name="Eme L."/>
            <person name="Herman E."/>
            <person name="Klimes V."/>
            <person name="Arias M.C."/>
            <person name="Elias M."/>
            <person name="Hilliou F."/>
            <person name="Klute M."/>
            <person name="Malik S.-B."/>
            <person name="Pightling A."/>
            <person name="Rachubinski R."/>
            <person name="Salas D."/>
            <person name="Schlacht A."/>
            <person name="Suga H."/>
            <person name="Archibald J."/>
            <person name="Ball S.G."/>
            <person name="Clark G."/>
            <person name="Dacks J."/>
            <person name="Van Der Giezen M."/>
            <person name="Tsaousis A."/>
            <person name="Roger A."/>
        </authorList>
    </citation>
    <scope>NUCLEOTIDE SEQUENCE [LARGE SCALE GENOMIC DNA]</scope>
    <source>
        <strain evidence="7">ATCC 50177 / NandII</strain>
    </source>
</reference>
<evidence type="ECO:0000259" key="5">
    <source>
        <dbReference type="PROSITE" id="PS50199"/>
    </source>
</evidence>
<protein>
    <submittedName>
        <fullName evidence="6">THUMP domain-containing protein</fullName>
    </submittedName>
</protein>
<dbReference type="InterPro" id="IPR001876">
    <property type="entry name" value="Znf_RanBP2"/>
</dbReference>
<dbReference type="OrthoDB" id="367221at2759"/>
<dbReference type="GO" id="GO:0003723">
    <property type="term" value="F:RNA binding"/>
    <property type="evidence" value="ECO:0007669"/>
    <property type="project" value="InterPro"/>
</dbReference>
<keyword evidence="2 4" id="KW-0863">Zinc-finger</keyword>
<dbReference type="GO" id="GO:0006400">
    <property type="term" value="P:tRNA modification"/>
    <property type="evidence" value="ECO:0007669"/>
    <property type="project" value="InterPro"/>
</dbReference>
<dbReference type="Gene3D" id="4.10.1060.10">
    <property type="entry name" value="Zinc finger, RanBP2-type"/>
    <property type="match status" value="1"/>
</dbReference>
<keyword evidence="1" id="KW-0479">Metal-binding</keyword>